<dbReference type="SUPFAM" id="SSF54637">
    <property type="entry name" value="Thioesterase/thiol ester dehydrase-isomerase"/>
    <property type="match status" value="1"/>
</dbReference>
<dbReference type="CDD" id="cd03443">
    <property type="entry name" value="PaaI_thioesterase"/>
    <property type="match status" value="1"/>
</dbReference>
<feature type="domain" description="Thioesterase" evidence="3">
    <location>
        <begin position="65"/>
        <end position="136"/>
    </location>
</feature>
<protein>
    <submittedName>
        <fullName evidence="4">Thioesterase/thiol ester dehydrase-isomerase</fullName>
    </submittedName>
</protein>
<dbReference type="Gene3D" id="3.10.129.10">
    <property type="entry name" value="Hotdog Thioesterase"/>
    <property type="match status" value="1"/>
</dbReference>
<dbReference type="AlphaFoldDB" id="A0A9P4IMG7"/>
<sequence>MSSNNSIVASDEEIKSHIENQVATRVAKSPIYAFLFTDCLRITECSKGLVRARITLEHRHMNSGGGIHGSVSATIVDWAGGMAIASYDLRDKTGLSVDIHVTYLSTAKEGETIEIEGRAGRVGGSLAFTNIKITKVVDGELGPIVATGTHTKYVQKR</sequence>
<gene>
    <name evidence="4" type="ORF">NA57DRAFT_73402</name>
</gene>
<dbReference type="Proteomes" id="UP000799772">
    <property type="component" value="Unassembled WGS sequence"/>
</dbReference>
<evidence type="ECO:0000259" key="3">
    <source>
        <dbReference type="Pfam" id="PF03061"/>
    </source>
</evidence>
<evidence type="ECO:0000313" key="5">
    <source>
        <dbReference type="Proteomes" id="UP000799772"/>
    </source>
</evidence>
<keyword evidence="2" id="KW-0378">Hydrolase</keyword>
<dbReference type="Pfam" id="PF03061">
    <property type="entry name" value="4HBT"/>
    <property type="match status" value="1"/>
</dbReference>
<dbReference type="GO" id="GO:0047617">
    <property type="term" value="F:fatty acyl-CoA hydrolase activity"/>
    <property type="evidence" value="ECO:0007669"/>
    <property type="project" value="InterPro"/>
</dbReference>
<dbReference type="EMBL" id="ML978123">
    <property type="protein sequence ID" value="KAF2101963.1"/>
    <property type="molecule type" value="Genomic_DNA"/>
</dbReference>
<organism evidence="4 5">
    <name type="scientific">Rhizodiscina lignyota</name>
    <dbReference type="NCBI Taxonomy" id="1504668"/>
    <lineage>
        <taxon>Eukaryota</taxon>
        <taxon>Fungi</taxon>
        <taxon>Dikarya</taxon>
        <taxon>Ascomycota</taxon>
        <taxon>Pezizomycotina</taxon>
        <taxon>Dothideomycetes</taxon>
        <taxon>Pleosporomycetidae</taxon>
        <taxon>Aulographales</taxon>
        <taxon>Rhizodiscinaceae</taxon>
        <taxon>Rhizodiscina</taxon>
    </lineage>
</organism>
<comment type="similarity">
    <text evidence="1">Belongs to the thioesterase PaaI family.</text>
</comment>
<name>A0A9P4IMG7_9PEZI</name>
<accession>A0A9P4IMG7</accession>
<reference evidence="4" key="1">
    <citation type="journal article" date="2020" name="Stud. Mycol.">
        <title>101 Dothideomycetes genomes: a test case for predicting lifestyles and emergence of pathogens.</title>
        <authorList>
            <person name="Haridas S."/>
            <person name="Albert R."/>
            <person name="Binder M."/>
            <person name="Bloem J."/>
            <person name="Labutti K."/>
            <person name="Salamov A."/>
            <person name="Andreopoulos B."/>
            <person name="Baker S."/>
            <person name="Barry K."/>
            <person name="Bills G."/>
            <person name="Bluhm B."/>
            <person name="Cannon C."/>
            <person name="Castanera R."/>
            <person name="Culley D."/>
            <person name="Daum C."/>
            <person name="Ezra D."/>
            <person name="Gonzalez J."/>
            <person name="Henrissat B."/>
            <person name="Kuo A."/>
            <person name="Liang C."/>
            <person name="Lipzen A."/>
            <person name="Lutzoni F."/>
            <person name="Magnuson J."/>
            <person name="Mondo S."/>
            <person name="Nolan M."/>
            <person name="Ohm R."/>
            <person name="Pangilinan J."/>
            <person name="Park H.-J."/>
            <person name="Ramirez L."/>
            <person name="Alfaro M."/>
            <person name="Sun H."/>
            <person name="Tritt A."/>
            <person name="Yoshinaga Y."/>
            <person name="Zwiers L.-H."/>
            <person name="Turgeon B."/>
            <person name="Goodwin S."/>
            <person name="Spatafora J."/>
            <person name="Crous P."/>
            <person name="Grigoriev I."/>
        </authorList>
    </citation>
    <scope>NUCLEOTIDE SEQUENCE</scope>
    <source>
        <strain evidence="4">CBS 133067</strain>
    </source>
</reference>
<proteinExistence type="inferred from homology"/>
<keyword evidence="5" id="KW-1185">Reference proteome</keyword>
<dbReference type="NCBIfam" id="TIGR00369">
    <property type="entry name" value="unchar_dom_1"/>
    <property type="match status" value="1"/>
</dbReference>
<comment type="caution">
    <text evidence="4">The sequence shown here is derived from an EMBL/GenBank/DDBJ whole genome shotgun (WGS) entry which is preliminary data.</text>
</comment>
<evidence type="ECO:0000256" key="2">
    <source>
        <dbReference type="ARBA" id="ARBA00022801"/>
    </source>
</evidence>
<dbReference type="FunFam" id="3.10.129.10:FF:000033">
    <property type="entry name" value="acyl-coenzyme A thioesterase 13"/>
    <property type="match status" value="1"/>
</dbReference>
<dbReference type="InterPro" id="IPR006683">
    <property type="entry name" value="Thioestr_dom"/>
</dbReference>
<dbReference type="PANTHER" id="PTHR21660">
    <property type="entry name" value="THIOESTERASE SUPERFAMILY MEMBER-RELATED"/>
    <property type="match status" value="1"/>
</dbReference>
<dbReference type="InterPro" id="IPR039298">
    <property type="entry name" value="ACOT13"/>
</dbReference>
<dbReference type="PANTHER" id="PTHR21660:SF11">
    <property type="entry name" value="FAMILY PROTEIN, PUTATIVE (AFU_ORTHOLOGUE AFUA_4G04355)-RELATED"/>
    <property type="match status" value="1"/>
</dbReference>
<dbReference type="InterPro" id="IPR003736">
    <property type="entry name" value="PAAI_dom"/>
</dbReference>
<evidence type="ECO:0000313" key="4">
    <source>
        <dbReference type="EMBL" id="KAF2101963.1"/>
    </source>
</evidence>
<dbReference type="OrthoDB" id="46529at2759"/>
<dbReference type="InterPro" id="IPR029069">
    <property type="entry name" value="HotDog_dom_sf"/>
</dbReference>
<evidence type="ECO:0000256" key="1">
    <source>
        <dbReference type="ARBA" id="ARBA00008324"/>
    </source>
</evidence>